<dbReference type="InterPro" id="IPR000873">
    <property type="entry name" value="AMP-dep_synth/lig_dom"/>
</dbReference>
<dbReference type="InterPro" id="IPR020845">
    <property type="entry name" value="AMP-binding_CS"/>
</dbReference>
<proteinExistence type="predicted"/>
<dbReference type="InterPro" id="IPR045851">
    <property type="entry name" value="AMP-bd_C_sf"/>
</dbReference>
<evidence type="ECO:0000313" key="3">
    <source>
        <dbReference type="EMBL" id="KKM04444.1"/>
    </source>
</evidence>
<organism evidence="3">
    <name type="scientific">marine sediment metagenome</name>
    <dbReference type="NCBI Taxonomy" id="412755"/>
    <lineage>
        <taxon>unclassified sequences</taxon>
        <taxon>metagenomes</taxon>
        <taxon>ecological metagenomes</taxon>
    </lineage>
</organism>
<evidence type="ECO:0008006" key="4">
    <source>
        <dbReference type="Google" id="ProtNLM"/>
    </source>
</evidence>
<dbReference type="AlphaFoldDB" id="A0A0F9H045"/>
<feature type="non-terminal residue" evidence="3">
    <location>
        <position position="1"/>
    </location>
</feature>
<dbReference type="Gene3D" id="3.30.300.30">
    <property type="match status" value="1"/>
</dbReference>
<dbReference type="Pfam" id="PF00501">
    <property type="entry name" value="AMP-binding"/>
    <property type="match status" value="1"/>
</dbReference>
<dbReference type="InterPro" id="IPR025110">
    <property type="entry name" value="AMP-bd_C"/>
</dbReference>
<feature type="domain" description="AMP-dependent synthetase/ligase" evidence="1">
    <location>
        <begin position="47"/>
        <end position="271"/>
    </location>
</feature>
<dbReference type="PANTHER" id="PTHR24096">
    <property type="entry name" value="LONG-CHAIN-FATTY-ACID--COA LIGASE"/>
    <property type="match status" value="1"/>
</dbReference>
<dbReference type="GO" id="GO:0016405">
    <property type="term" value="F:CoA-ligase activity"/>
    <property type="evidence" value="ECO:0007669"/>
    <property type="project" value="TreeGrafter"/>
</dbReference>
<gene>
    <name evidence="3" type="ORF">LCGC14_1764160</name>
</gene>
<evidence type="ECO:0000259" key="1">
    <source>
        <dbReference type="Pfam" id="PF00501"/>
    </source>
</evidence>
<dbReference type="EMBL" id="LAZR01016452">
    <property type="protein sequence ID" value="KKM04444.1"/>
    <property type="molecule type" value="Genomic_DNA"/>
</dbReference>
<accession>A0A0F9H045</accession>
<feature type="domain" description="AMP-binding enzyme C-terminal" evidence="2">
    <location>
        <begin position="326"/>
        <end position="404"/>
    </location>
</feature>
<sequence length="427" mass="47902">VYPNFKQILGNTNLKALILTQFSQDGIDIADTKQIFWWKDIMAKPYPEIPKFEMDPDEMAVILYSGGTTGVPKGIMLSNYNFITEGTQVATWMDLSDKDSSLAILPLFHGFGLGVCVNALFMGGGKSILVPSFTPDQVADLIKNKKPTLIFGVPTLYEALNRNQKFQKTDLSFLKAAFCGADTLPRTTKEKFEEICKNNGSDVQLREGYGLTEAVTGICAMPLGEYREGSIGIPMSDMMMKVVEIGTNIEASIGKEGELCIHGPAVMLGYLNKPEETEKTLKKHDDGLKWLHTGDLATMDKDGFFYFKLRLKRMIKSSGFNVYPAQVEDVLYKHPDVLETCVIGVPDEQQVQIVKAFVILKDPKKESLTLVENLIKFCQEHLLKWSCPREIEFCKELPKTLVGKINFKKLEEQEKAKLKSDGKYYGK</sequence>
<comment type="caution">
    <text evidence="3">The sequence shown here is derived from an EMBL/GenBank/DDBJ whole genome shotgun (WGS) entry which is preliminary data.</text>
</comment>
<protein>
    <recommendedName>
        <fullName evidence="4">AMP-dependent synthetase/ligase domain-containing protein</fullName>
    </recommendedName>
</protein>
<dbReference type="SUPFAM" id="SSF56801">
    <property type="entry name" value="Acetyl-CoA synthetase-like"/>
    <property type="match status" value="1"/>
</dbReference>
<name>A0A0F9H045_9ZZZZ</name>
<dbReference type="PROSITE" id="PS00455">
    <property type="entry name" value="AMP_BINDING"/>
    <property type="match status" value="1"/>
</dbReference>
<reference evidence="3" key="1">
    <citation type="journal article" date="2015" name="Nature">
        <title>Complex archaea that bridge the gap between prokaryotes and eukaryotes.</title>
        <authorList>
            <person name="Spang A."/>
            <person name="Saw J.H."/>
            <person name="Jorgensen S.L."/>
            <person name="Zaremba-Niedzwiedzka K."/>
            <person name="Martijn J."/>
            <person name="Lind A.E."/>
            <person name="van Eijk R."/>
            <person name="Schleper C."/>
            <person name="Guy L."/>
            <person name="Ettema T.J."/>
        </authorList>
    </citation>
    <scope>NUCLEOTIDE SEQUENCE</scope>
</reference>
<dbReference type="Pfam" id="PF13193">
    <property type="entry name" value="AMP-binding_C"/>
    <property type="match status" value="1"/>
</dbReference>
<evidence type="ECO:0000259" key="2">
    <source>
        <dbReference type="Pfam" id="PF13193"/>
    </source>
</evidence>
<dbReference type="Gene3D" id="3.40.50.980">
    <property type="match status" value="2"/>
</dbReference>
<dbReference type="Gene3D" id="2.30.38.10">
    <property type="entry name" value="Luciferase, Domain 3"/>
    <property type="match status" value="1"/>
</dbReference>